<keyword evidence="3" id="KW-1185">Reference proteome</keyword>
<feature type="non-terminal residue" evidence="2">
    <location>
        <position position="1"/>
    </location>
</feature>
<proteinExistence type="predicted"/>
<dbReference type="AlphaFoldDB" id="A0A3M7Q866"/>
<dbReference type="Proteomes" id="UP000276133">
    <property type="component" value="Unassembled WGS sequence"/>
</dbReference>
<dbReference type="EMBL" id="REGN01007068">
    <property type="protein sequence ID" value="RNA07374.1"/>
    <property type="molecule type" value="Genomic_DNA"/>
</dbReference>
<evidence type="ECO:0000313" key="2">
    <source>
        <dbReference type="EMBL" id="RNA07374.1"/>
    </source>
</evidence>
<gene>
    <name evidence="2" type="ORF">BpHYR1_039591</name>
</gene>
<evidence type="ECO:0000256" key="1">
    <source>
        <dbReference type="SAM" id="MobiDB-lite"/>
    </source>
</evidence>
<reference evidence="2 3" key="1">
    <citation type="journal article" date="2018" name="Sci. Rep.">
        <title>Genomic signatures of local adaptation to the degree of environmental predictability in rotifers.</title>
        <authorList>
            <person name="Franch-Gras L."/>
            <person name="Hahn C."/>
            <person name="Garcia-Roger E.M."/>
            <person name="Carmona M.J."/>
            <person name="Serra M."/>
            <person name="Gomez A."/>
        </authorList>
    </citation>
    <scope>NUCLEOTIDE SEQUENCE [LARGE SCALE GENOMIC DNA]</scope>
    <source>
        <strain evidence="2">HYR1</strain>
    </source>
</reference>
<comment type="caution">
    <text evidence="2">The sequence shown here is derived from an EMBL/GenBank/DDBJ whole genome shotgun (WGS) entry which is preliminary data.</text>
</comment>
<accession>A0A3M7Q866</accession>
<evidence type="ECO:0000313" key="3">
    <source>
        <dbReference type="Proteomes" id="UP000276133"/>
    </source>
</evidence>
<sequence>DKNANWLVKQIYNISIVSPKYTCIHGEQFLSTGGGFEKRVPETDTPITQKPKKNH</sequence>
<feature type="region of interest" description="Disordered" evidence="1">
    <location>
        <begin position="34"/>
        <end position="55"/>
    </location>
</feature>
<protein>
    <submittedName>
        <fullName evidence="2">Uncharacterized protein</fullName>
    </submittedName>
</protein>
<organism evidence="2 3">
    <name type="scientific">Brachionus plicatilis</name>
    <name type="common">Marine rotifer</name>
    <name type="synonym">Brachionus muelleri</name>
    <dbReference type="NCBI Taxonomy" id="10195"/>
    <lineage>
        <taxon>Eukaryota</taxon>
        <taxon>Metazoa</taxon>
        <taxon>Spiralia</taxon>
        <taxon>Gnathifera</taxon>
        <taxon>Rotifera</taxon>
        <taxon>Eurotatoria</taxon>
        <taxon>Monogononta</taxon>
        <taxon>Pseudotrocha</taxon>
        <taxon>Ploima</taxon>
        <taxon>Brachionidae</taxon>
        <taxon>Brachionus</taxon>
    </lineage>
</organism>
<name>A0A3M7Q866_BRAPC</name>